<accession>A0ABU5Q728</accession>
<comment type="caution">
    <text evidence="2">The sequence shown here is derived from an EMBL/GenBank/DDBJ whole genome shotgun (WGS) entry which is preliminary data.</text>
</comment>
<evidence type="ECO:0000256" key="1">
    <source>
        <dbReference type="SAM" id="SignalP"/>
    </source>
</evidence>
<reference evidence="2 3" key="1">
    <citation type="submission" date="2023-12" db="EMBL/GenBank/DDBJ databases">
        <title>Novel species of the genus Arcicella isolated from rivers.</title>
        <authorList>
            <person name="Lu H."/>
        </authorList>
    </citation>
    <scope>NUCLEOTIDE SEQUENCE [LARGE SCALE GENOMIC DNA]</scope>
    <source>
        <strain evidence="2 3">KCTC 23307</strain>
    </source>
</reference>
<sequence>MKKVVFTLIIILLFSVAKTKAQSQSVGPEQLKEFKELTKQRVNDLTHYIQQIGDKSLNDRLRQKSIKLAISLFDTLNYDEKGRKILRMPTVQVSRKDGTVENIPIKTYFNNLYKLPRFPKVEITSYDLSYCSDFEKGADGNYHATAYYYQEFKGFDKNEQLLYHSKDRKAIEVTEKPNAKGNFTILFGNIIVVETIQMPNE</sequence>
<proteinExistence type="predicted"/>
<organism evidence="2 3">
    <name type="scientific">Arcicella rigui</name>
    <dbReference type="NCBI Taxonomy" id="797020"/>
    <lineage>
        <taxon>Bacteria</taxon>
        <taxon>Pseudomonadati</taxon>
        <taxon>Bacteroidota</taxon>
        <taxon>Cytophagia</taxon>
        <taxon>Cytophagales</taxon>
        <taxon>Flectobacillaceae</taxon>
        <taxon>Arcicella</taxon>
    </lineage>
</organism>
<dbReference type="EMBL" id="JAYFUM010000006">
    <property type="protein sequence ID" value="MEA5138640.1"/>
    <property type="molecule type" value="Genomic_DNA"/>
</dbReference>
<protein>
    <submittedName>
        <fullName evidence="2">Uncharacterized protein</fullName>
    </submittedName>
</protein>
<keyword evidence="1" id="KW-0732">Signal</keyword>
<feature type="signal peptide" evidence="1">
    <location>
        <begin position="1"/>
        <end position="21"/>
    </location>
</feature>
<evidence type="ECO:0000313" key="3">
    <source>
        <dbReference type="Proteomes" id="UP001302949"/>
    </source>
</evidence>
<name>A0ABU5Q728_9BACT</name>
<gene>
    <name evidence="2" type="ORF">VB248_05840</name>
</gene>
<dbReference type="Proteomes" id="UP001302949">
    <property type="component" value="Unassembled WGS sequence"/>
</dbReference>
<dbReference type="RefSeq" id="WP_323295807.1">
    <property type="nucleotide sequence ID" value="NZ_JAYFUM010000006.1"/>
</dbReference>
<keyword evidence="3" id="KW-1185">Reference proteome</keyword>
<feature type="chain" id="PRO_5047298651" evidence="1">
    <location>
        <begin position="22"/>
        <end position="201"/>
    </location>
</feature>
<evidence type="ECO:0000313" key="2">
    <source>
        <dbReference type="EMBL" id="MEA5138640.1"/>
    </source>
</evidence>